<dbReference type="InterPro" id="IPR012349">
    <property type="entry name" value="Split_barrel_FMN-bd"/>
</dbReference>
<gene>
    <name evidence="2" type="ORF">AA23TX_09520</name>
</gene>
<evidence type="ECO:0000313" key="2">
    <source>
        <dbReference type="EMBL" id="VVJ24658.1"/>
    </source>
</evidence>
<dbReference type="Gene3D" id="2.30.110.10">
    <property type="entry name" value="Electron Transport, Fmn-binding Protein, Chain A"/>
    <property type="match status" value="1"/>
</dbReference>
<dbReference type="EMBL" id="CABVGP010000003">
    <property type="protein sequence ID" value="VVJ24658.1"/>
    <property type="molecule type" value="Genomic_DNA"/>
</dbReference>
<name>A0A6I8MAI9_9PSEU</name>
<feature type="domain" description="Pyridoxamine 5'-phosphate oxidase N-terminal" evidence="1">
    <location>
        <begin position="15"/>
        <end position="132"/>
    </location>
</feature>
<protein>
    <recommendedName>
        <fullName evidence="1">Pyridoxamine 5'-phosphate oxidase N-terminal domain-containing protein</fullName>
    </recommendedName>
</protein>
<sequence length="155" mass="16417">MTTVEPMASDVADLVRNTLSAHKSMFLATSGSDGPWVGGVYFAESGPFTLNLVLEDRGRTLAAVRENPVVSVVVSTGSPMQPFLQAQALAEVVPADDDALVRDLLVAKVPEAGPFLAAPVTAVRLSVRKWRATDIPNGWLPGRELPGPLPGPRHP</sequence>
<dbReference type="InterPro" id="IPR011576">
    <property type="entry name" value="Pyridox_Oxase_N"/>
</dbReference>
<dbReference type="AlphaFoldDB" id="A0A6I8MAI9"/>
<organism evidence="2 3">
    <name type="scientific">Amycolatopsis camponoti</name>
    <dbReference type="NCBI Taxonomy" id="2606593"/>
    <lineage>
        <taxon>Bacteria</taxon>
        <taxon>Bacillati</taxon>
        <taxon>Actinomycetota</taxon>
        <taxon>Actinomycetes</taxon>
        <taxon>Pseudonocardiales</taxon>
        <taxon>Pseudonocardiaceae</taxon>
        <taxon>Amycolatopsis</taxon>
    </lineage>
</organism>
<accession>A0A6I8MAI9</accession>
<evidence type="ECO:0000313" key="3">
    <source>
        <dbReference type="Proteomes" id="UP000399805"/>
    </source>
</evidence>
<dbReference type="Proteomes" id="UP000399805">
    <property type="component" value="Unassembled WGS sequence"/>
</dbReference>
<reference evidence="2 3" key="1">
    <citation type="submission" date="2019-09" db="EMBL/GenBank/DDBJ databases">
        <authorList>
            <person name="Leyn A S."/>
        </authorList>
    </citation>
    <scope>NUCLEOTIDE SEQUENCE [LARGE SCALE GENOMIC DNA]</scope>
    <source>
        <strain evidence="2">AA231_1</strain>
    </source>
</reference>
<evidence type="ECO:0000259" key="1">
    <source>
        <dbReference type="Pfam" id="PF01243"/>
    </source>
</evidence>
<proteinExistence type="predicted"/>
<dbReference type="Pfam" id="PF01243">
    <property type="entry name" value="PNPOx_N"/>
    <property type="match status" value="1"/>
</dbReference>
<dbReference type="SUPFAM" id="SSF50475">
    <property type="entry name" value="FMN-binding split barrel"/>
    <property type="match status" value="1"/>
</dbReference>
<keyword evidence="3" id="KW-1185">Reference proteome</keyword>
<dbReference type="RefSeq" id="WP_155549232.1">
    <property type="nucleotide sequence ID" value="NZ_CABVGP010000003.1"/>
</dbReference>